<sequence length="75" mass="8740">MPALMVIMKLFEHDNKAFYYATNVSKQGIEYISYLSFIKSKNSEQAIRYVIDTTCTDNRTNCSLKKAELEEKFLC</sequence>
<comment type="caution">
    <text evidence="1">The sequence shown here is derived from an EMBL/GenBank/DDBJ whole genome shotgun (WGS) entry which is preliminary data.</text>
</comment>
<protein>
    <submittedName>
        <fullName evidence="1">Uncharacterized protein</fullName>
    </submittedName>
</protein>
<organism evidence="1 2">
    <name type="scientific">Cytobacillus purgationiresistens</name>
    <dbReference type="NCBI Taxonomy" id="863449"/>
    <lineage>
        <taxon>Bacteria</taxon>
        <taxon>Bacillati</taxon>
        <taxon>Bacillota</taxon>
        <taxon>Bacilli</taxon>
        <taxon>Bacillales</taxon>
        <taxon>Bacillaceae</taxon>
        <taxon>Cytobacillus</taxon>
    </lineage>
</organism>
<gene>
    <name evidence="1" type="ORF">J2S17_005251</name>
</gene>
<proteinExistence type="predicted"/>
<reference evidence="1 2" key="1">
    <citation type="submission" date="2023-07" db="EMBL/GenBank/DDBJ databases">
        <title>Genomic Encyclopedia of Type Strains, Phase IV (KMG-IV): sequencing the most valuable type-strain genomes for metagenomic binning, comparative biology and taxonomic classification.</title>
        <authorList>
            <person name="Goeker M."/>
        </authorList>
    </citation>
    <scope>NUCLEOTIDE SEQUENCE [LARGE SCALE GENOMIC DNA]</scope>
    <source>
        <strain evidence="1 2">DSM 23494</strain>
    </source>
</reference>
<evidence type="ECO:0000313" key="2">
    <source>
        <dbReference type="Proteomes" id="UP001238088"/>
    </source>
</evidence>
<dbReference type="Proteomes" id="UP001238088">
    <property type="component" value="Unassembled WGS sequence"/>
</dbReference>
<evidence type="ECO:0000313" key="1">
    <source>
        <dbReference type="EMBL" id="MDQ0273319.1"/>
    </source>
</evidence>
<dbReference type="EMBL" id="JAUSUB010000037">
    <property type="protein sequence ID" value="MDQ0273319.1"/>
    <property type="molecule type" value="Genomic_DNA"/>
</dbReference>
<keyword evidence="2" id="KW-1185">Reference proteome</keyword>
<name>A0ABU0AR20_9BACI</name>
<accession>A0ABU0AR20</accession>